<reference evidence="5 6" key="1">
    <citation type="submission" date="2019-08" db="EMBL/GenBank/DDBJ databases">
        <title>In-depth cultivation of the pig gut microbiome towards novel bacterial diversity and tailored functional studies.</title>
        <authorList>
            <person name="Wylensek D."/>
            <person name="Hitch T.C.A."/>
            <person name="Clavel T."/>
        </authorList>
    </citation>
    <scope>NUCLEOTIDE SEQUENCE [LARGE SCALE GENOMIC DNA]</scope>
    <source>
        <strain evidence="5 6">SM-530-WT-4B</strain>
    </source>
</reference>
<evidence type="ECO:0000313" key="5">
    <source>
        <dbReference type="EMBL" id="MST55527.1"/>
    </source>
</evidence>
<evidence type="ECO:0000256" key="3">
    <source>
        <dbReference type="ARBA" id="ARBA00023163"/>
    </source>
</evidence>
<keyword evidence="2" id="KW-0238">DNA-binding</keyword>
<dbReference type="PANTHER" id="PTHR43132">
    <property type="entry name" value="ARSENICAL RESISTANCE OPERON REPRESSOR ARSR-RELATED"/>
    <property type="match status" value="1"/>
</dbReference>
<dbReference type="GO" id="GO:0003700">
    <property type="term" value="F:DNA-binding transcription factor activity"/>
    <property type="evidence" value="ECO:0007669"/>
    <property type="project" value="InterPro"/>
</dbReference>
<dbReference type="InterPro" id="IPR011991">
    <property type="entry name" value="ArsR-like_HTH"/>
</dbReference>
<dbReference type="PANTHER" id="PTHR43132:SF6">
    <property type="entry name" value="HTH-TYPE TRANSCRIPTIONAL REPRESSOR CZRA"/>
    <property type="match status" value="1"/>
</dbReference>
<evidence type="ECO:0000259" key="4">
    <source>
        <dbReference type="PROSITE" id="PS50987"/>
    </source>
</evidence>
<dbReference type="PROSITE" id="PS50987">
    <property type="entry name" value="HTH_ARSR_2"/>
    <property type="match status" value="1"/>
</dbReference>
<dbReference type="RefSeq" id="WP_154528625.1">
    <property type="nucleotide sequence ID" value="NZ_JAXDZJ010000074.1"/>
</dbReference>
<dbReference type="CDD" id="cd00090">
    <property type="entry name" value="HTH_ARSR"/>
    <property type="match status" value="1"/>
</dbReference>
<protein>
    <submittedName>
        <fullName evidence="5">Winged helix-turn-helix transcriptional regulator</fullName>
    </submittedName>
</protein>
<dbReference type="Pfam" id="PF01022">
    <property type="entry name" value="HTH_5"/>
    <property type="match status" value="1"/>
</dbReference>
<comment type="caution">
    <text evidence="5">The sequence shown here is derived from an EMBL/GenBank/DDBJ whole genome shotgun (WGS) entry which is preliminary data.</text>
</comment>
<keyword evidence="3" id="KW-0804">Transcription</keyword>
<name>A0A6L5YD72_9BACT</name>
<dbReference type="NCBIfam" id="NF033788">
    <property type="entry name" value="HTH_metalloreg"/>
    <property type="match status" value="1"/>
</dbReference>
<evidence type="ECO:0000256" key="2">
    <source>
        <dbReference type="ARBA" id="ARBA00023125"/>
    </source>
</evidence>
<dbReference type="AlphaFoldDB" id="A0A6L5YD72"/>
<dbReference type="InterPro" id="IPR036390">
    <property type="entry name" value="WH_DNA-bd_sf"/>
</dbReference>
<dbReference type="InterPro" id="IPR036388">
    <property type="entry name" value="WH-like_DNA-bd_sf"/>
</dbReference>
<dbReference type="InterPro" id="IPR051011">
    <property type="entry name" value="Metal_resp_trans_reg"/>
</dbReference>
<keyword evidence="1" id="KW-0805">Transcription regulation</keyword>
<dbReference type="GO" id="GO:0003677">
    <property type="term" value="F:DNA binding"/>
    <property type="evidence" value="ECO:0007669"/>
    <property type="project" value="UniProtKB-KW"/>
</dbReference>
<gene>
    <name evidence="5" type="ORF">FYJ74_05700</name>
</gene>
<dbReference type="PRINTS" id="PR00778">
    <property type="entry name" value="HTHARSR"/>
</dbReference>
<keyword evidence="6" id="KW-1185">Reference proteome</keyword>
<sequence length="129" mass="14322">MPPVHLPHRHGQPVEEFCAGAPSVRDFQAVADVFRQLGDATRMRVFWLLCHGEECVINISALMEMSSPAVSHHLRLLKAAGLIVSRREGKEVYYRAAASDTAAMLHRAIEELMSMVCPCARLRRRGGNG</sequence>
<dbReference type="SUPFAM" id="SSF46785">
    <property type="entry name" value="Winged helix' DNA-binding domain"/>
    <property type="match status" value="1"/>
</dbReference>
<organism evidence="5 6">
    <name type="scientific">Pyramidobacter porci</name>
    <dbReference type="NCBI Taxonomy" id="2605789"/>
    <lineage>
        <taxon>Bacteria</taxon>
        <taxon>Thermotogati</taxon>
        <taxon>Synergistota</taxon>
        <taxon>Synergistia</taxon>
        <taxon>Synergistales</taxon>
        <taxon>Dethiosulfovibrionaceae</taxon>
        <taxon>Pyramidobacter</taxon>
    </lineage>
</organism>
<dbReference type="SMART" id="SM00418">
    <property type="entry name" value="HTH_ARSR"/>
    <property type="match status" value="1"/>
</dbReference>
<evidence type="ECO:0000313" key="6">
    <source>
        <dbReference type="Proteomes" id="UP000473699"/>
    </source>
</evidence>
<dbReference type="InterPro" id="IPR001845">
    <property type="entry name" value="HTH_ArsR_DNA-bd_dom"/>
</dbReference>
<dbReference type="Proteomes" id="UP000473699">
    <property type="component" value="Unassembled WGS sequence"/>
</dbReference>
<accession>A0A6L5YD72</accession>
<proteinExistence type="predicted"/>
<feature type="domain" description="HTH arsR-type" evidence="4">
    <location>
        <begin position="22"/>
        <end position="116"/>
    </location>
</feature>
<dbReference type="Gene3D" id="1.10.10.10">
    <property type="entry name" value="Winged helix-like DNA-binding domain superfamily/Winged helix DNA-binding domain"/>
    <property type="match status" value="1"/>
</dbReference>
<evidence type="ECO:0000256" key="1">
    <source>
        <dbReference type="ARBA" id="ARBA00023015"/>
    </source>
</evidence>
<dbReference type="EMBL" id="VUNH01000005">
    <property type="protein sequence ID" value="MST55527.1"/>
    <property type="molecule type" value="Genomic_DNA"/>
</dbReference>